<dbReference type="SMART" id="SM00186">
    <property type="entry name" value="FBG"/>
    <property type="match status" value="1"/>
</dbReference>
<sequence length="410" mass="46015">MVSLLTLLNALALIIQTLASPPSCFSCSSMSHARYCDYYTKCSDGEVCYVKKSENYNGHFHYTSGCVSNTTCGTFVPNVTSGLRYSSHGHDVCRECCYSDMCNNKGCGDNGPPPRQDRGPYCFQCEHLSDPSECDQVTICNINEVCGVEEKEFFQQEHQFTTGCKRKSECHESLLVGRAMNSSVRSLNMCDQCCESDFCNDRCGESQAKVYGSCDDHYRAGSVTSGVYTISPDDVNTFDVYCDMENGDGGWIVLQHRFDNSVLFNRSFAEYENGFGQLDGEFWIGLEKIYILAHSSRKVRFNLQALNGTWLPLEYGNFSISNASQQYTLHVSNHIQGFSAQSFEYNNGQVFSTYDKDHRGCAAMRFGGFWYDHCLLLNINGHFGLLNDASGVLEYTNGSINFQKTLMMIH</sequence>
<dbReference type="InterPro" id="IPR045860">
    <property type="entry name" value="Snake_toxin-like_sf"/>
</dbReference>
<reference evidence="3 4" key="1">
    <citation type="journal article" date="2017" name="Nat. Ecol. Evol.">
        <title>Scallop genome provides insights into evolution of bilaterian karyotype and development.</title>
        <authorList>
            <person name="Wang S."/>
            <person name="Zhang J."/>
            <person name="Jiao W."/>
            <person name="Li J."/>
            <person name="Xun X."/>
            <person name="Sun Y."/>
            <person name="Guo X."/>
            <person name="Huan P."/>
            <person name="Dong B."/>
            <person name="Zhang L."/>
            <person name="Hu X."/>
            <person name="Sun X."/>
            <person name="Wang J."/>
            <person name="Zhao C."/>
            <person name="Wang Y."/>
            <person name="Wang D."/>
            <person name="Huang X."/>
            <person name="Wang R."/>
            <person name="Lv J."/>
            <person name="Li Y."/>
            <person name="Zhang Z."/>
            <person name="Liu B."/>
            <person name="Lu W."/>
            <person name="Hui Y."/>
            <person name="Liang J."/>
            <person name="Zhou Z."/>
            <person name="Hou R."/>
            <person name="Li X."/>
            <person name="Liu Y."/>
            <person name="Li H."/>
            <person name="Ning X."/>
            <person name="Lin Y."/>
            <person name="Zhao L."/>
            <person name="Xing Q."/>
            <person name="Dou J."/>
            <person name="Li Y."/>
            <person name="Mao J."/>
            <person name="Guo H."/>
            <person name="Dou H."/>
            <person name="Li T."/>
            <person name="Mu C."/>
            <person name="Jiang W."/>
            <person name="Fu Q."/>
            <person name="Fu X."/>
            <person name="Miao Y."/>
            <person name="Liu J."/>
            <person name="Yu Q."/>
            <person name="Li R."/>
            <person name="Liao H."/>
            <person name="Li X."/>
            <person name="Kong Y."/>
            <person name="Jiang Z."/>
            <person name="Chourrout D."/>
            <person name="Li R."/>
            <person name="Bao Z."/>
        </authorList>
    </citation>
    <scope>NUCLEOTIDE SEQUENCE [LARGE SCALE GENOMIC DNA]</scope>
    <source>
        <strain evidence="3 4">PY_sf001</strain>
    </source>
</reference>
<dbReference type="Proteomes" id="UP000242188">
    <property type="component" value="Unassembled WGS sequence"/>
</dbReference>
<accession>A0A210Q0N8</accession>
<organism evidence="3 4">
    <name type="scientific">Mizuhopecten yessoensis</name>
    <name type="common">Japanese scallop</name>
    <name type="synonym">Patinopecten yessoensis</name>
    <dbReference type="NCBI Taxonomy" id="6573"/>
    <lineage>
        <taxon>Eukaryota</taxon>
        <taxon>Metazoa</taxon>
        <taxon>Spiralia</taxon>
        <taxon>Lophotrochozoa</taxon>
        <taxon>Mollusca</taxon>
        <taxon>Bivalvia</taxon>
        <taxon>Autobranchia</taxon>
        <taxon>Pteriomorphia</taxon>
        <taxon>Pectinida</taxon>
        <taxon>Pectinoidea</taxon>
        <taxon>Pectinidae</taxon>
        <taxon>Mizuhopecten</taxon>
    </lineage>
</organism>
<dbReference type="NCBIfam" id="NF040941">
    <property type="entry name" value="GGGWT_bact"/>
    <property type="match status" value="1"/>
</dbReference>
<dbReference type="Pfam" id="PF00147">
    <property type="entry name" value="Fibrinogen_C"/>
    <property type="match status" value="1"/>
</dbReference>
<feature type="domain" description="Fibrinogen C-terminal" evidence="2">
    <location>
        <begin position="205"/>
        <end position="410"/>
    </location>
</feature>
<name>A0A210Q0N8_MIZYE</name>
<dbReference type="OrthoDB" id="6071153at2759"/>
<evidence type="ECO:0000313" key="3">
    <source>
        <dbReference type="EMBL" id="OWF42275.1"/>
    </source>
</evidence>
<dbReference type="PANTHER" id="PTHR19143:SF444">
    <property type="entry name" value="PROTEIN SCABROUS"/>
    <property type="match status" value="1"/>
</dbReference>
<proteinExistence type="predicted"/>
<feature type="chain" id="PRO_5012487859" evidence="1">
    <location>
        <begin position="20"/>
        <end position="410"/>
    </location>
</feature>
<dbReference type="Gene3D" id="3.90.215.10">
    <property type="entry name" value="Gamma Fibrinogen, chain A, domain 1"/>
    <property type="match status" value="1"/>
</dbReference>
<dbReference type="PROSITE" id="PS51406">
    <property type="entry name" value="FIBRINOGEN_C_2"/>
    <property type="match status" value="1"/>
</dbReference>
<gene>
    <name evidence="3" type="ORF">KP79_PYT16452</name>
</gene>
<dbReference type="InterPro" id="IPR002181">
    <property type="entry name" value="Fibrinogen_a/b/g_C_dom"/>
</dbReference>
<dbReference type="AlphaFoldDB" id="A0A210Q0N8"/>
<dbReference type="SUPFAM" id="SSF57302">
    <property type="entry name" value="Snake toxin-like"/>
    <property type="match status" value="1"/>
</dbReference>
<comment type="caution">
    <text evidence="3">The sequence shown here is derived from an EMBL/GenBank/DDBJ whole genome shotgun (WGS) entry which is preliminary data.</text>
</comment>
<dbReference type="STRING" id="6573.A0A210Q0N8"/>
<dbReference type="PANTHER" id="PTHR19143">
    <property type="entry name" value="FIBRINOGEN/TENASCIN/ANGIOPOEITIN"/>
    <property type="match status" value="1"/>
</dbReference>
<keyword evidence="4" id="KW-1185">Reference proteome</keyword>
<feature type="signal peptide" evidence="1">
    <location>
        <begin position="1"/>
        <end position="19"/>
    </location>
</feature>
<evidence type="ECO:0000256" key="1">
    <source>
        <dbReference type="SAM" id="SignalP"/>
    </source>
</evidence>
<dbReference type="InterPro" id="IPR014716">
    <property type="entry name" value="Fibrinogen_a/b/g_C_1"/>
</dbReference>
<evidence type="ECO:0000313" key="4">
    <source>
        <dbReference type="Proteomes" id="UP000242188"/>
    </source>
</evidence>
<evidence type="ECO:0000259" key="2">
    <source>
        <dbReference type="PROSITE" id="PS51406"/>
    </source>
</evidence>
<dbReference type="InterPro" id="IPR036056">
    <property type="entry name" value="Fibrinogen-like_C"/>
</dbReference>
<dbReference type="GO" id="GO:0005615">
    <property type="term" value="C:extracellular space"/>
    <property type="evidence" value="ECO:0007669"/>
    <property type="project" value="TreeGrafter"/>
</dbReference>
<protein>
    <submittedName>
        <fullName evidence="3">Fibroleukin</fullName>
    </submittedName>
</protein>
<dbReference type="SUPFAM" id="SSF56496">
    <property type="entry name" value="Fibrinogen C-terminal domain-like"/>
    <property type="match status" value="1"/>
</dbReference>
<dbReference type="InterPro" id="IPR050373">
    <property type="entry name" value="Fibrinogen_C-term_domain"/>
</dbReference>
<keyword evidence="1" id="KW-0732">Signal</keyword>
<dbReference type="EMBL" id="NEDP02005302">
    <property type="protein sequence ID" value="OWF42275.1"/>
    <property type="molecule type" value="Genomic_DNA"/>
</dbReference>